<sequence length="98" mass="11840">MDFNFQQIQRRRRLQGEQMWFLFNGMSMSMCNSLYSSLNHTHYPSYFQIPCLFPHSLSLFLLQKSQLLTKKLPIPLKTNFIRNPFSFETRIPKNFESR</sequence>
<dbReference type="EMBL" id="KZ305043">
    <property type="protein sequence ID" value="PIA39264.1"/>
    <property type="molecule type" value="Genomic_DNA"/>
</dbReference>
<organism evidence="1 2">
    <name type="scientific">Aquilegia coerulea</name>
    <name type="common">Rocky mountain columbine</name>
    <dbReference type="NCBI Taxonomy" id="218851"/>
    <lineage>
        <taxon>Eukaryota</taxon>
        <taxon>Viridiplantae</taxon>
        <taxon>Streptophyta</taxon>
        <taxon>Embryophyta</taxon>
        <taxon>Tracheophyta</taxon>
        <taxon>Spermatophyta</taxon>
        <taxon>Magnoliopsida</taxon>
        <taxon>Ranunculales</taxon>
        <taxon>Ranunculaceae</taxon>
        <taxon>Thalictroideae</taxon>
        <taxon>Aquilegia</taxon>
    </lineage>
</organism>
<evidence type="ECO:0000313" key="1">
    <source>
        <dbReference type="EMBL" id="PIA39264.1"/>
    </source>
</evidence>
<evidence type="ECO:0000313" key="2">
    <source>
        <dbReference type="Proteomes" id="UP000230069"/>
    </source>
</evidence>
<proteinExistence type="predicted"/>
<protein>
    <submittedName>
        <fullName evidence="1">Uncharacterized protein</fullName>
    </submittedName>
</protein>
<gene>
    <name evidence="1" type="ORF">AQUCO_02600004v1</name>
</gene>
<accession>A0A2G5D6Y1</accession>
<dbReference type="AlphaFoldDB" id="A0A2G5D6Y1"/>
<dbReference type="Proteomes" id="UP000230069">
    <property type="component" value="Unassembled WGS sequence"/>
</dbReference>
<name>A0A2G5D6Y1_AQUCA</name>
<reference evidence="1 2" key="1">
    <citation type="submission" date="2017-09" db="EMBL/GenBank/DDBJ databases">
        <title>WGS assembly of Aquilegia coerulea Goldsmith.</title>
        <authorList>
            <person name="Hodges S."/>
            <person name="Kramer E."/>
            <person name="Nordborg M."/>
            <person name="Tomkins J."/>
            <person name="Borevitz J."/>
            <person name="Derieg N."/>
            <person name="Yan J."/>
            <person name="Mihaltcheva S."/>
            <person name="Hayes R.D."/>
            <person name="Rokhsar D."/>
        </authorList>
    </citation>
    <scope>NUCLEOTIDE SEQUENCE [LARGE SCALE GENOMIC DNA]</scope>
    <source>
        <strain evidence="2">cv. Goldsmith</strain>
    </source>
</reference>
<keyword evidence="2" id="KW-1185">Reference proteome</keyword>
<dbReference type="InParanoid" id="A0A2G5D6Y1"/>